<dbReference type="Gene3D" id="1.10.287.570">
    <property type="entry name" value="Helical hairpin bin"/>
    <property type="match status" value="1"/>
</dbReference>
<feature type="transmembrane region" description="Helical" evidence="8">
    <location>
        <begin position="1088"/>
        <end position="1110"/>
    </location>
</feature>
<evidence type="ECO:0000256" key="7">
    <source>
        <dbReference type="SAM" id="MobiDB-lite"/>
    </source>
</evidence>
<keyword evidence="4 8" id="KW-0812">Transmembrane</keyword>
<dbReference type="OrthoDB" id="1735926at2759"/>
<dbReference type="EMBL" id="VIBQ01000012">
    <property type="protein sequence ID" value="KAB8343064.1"/>
    <property type="molecule type" value="Genomic_DNA"/>
</dbReference>
<protein>
    <recommendedName>
        <fullName evidence="9">Bicarbonate transporter-like transmembrane domain-containing protein</fullName>
    </recommendedName>
</protein>
<evidence type="ECO:0000313" key="11">
    <source>
        <dbReference type="Proteomes" id="UP000327013"/>
    </source>
</evidence>
<name>A0A5N6KSV5_9ROSI</name>
<dbReference type="Pfam" id="PF00955">
    <property type="entry name" value="HCO3_cotransp"/>
    <property type="match status" value="2"/>
</dbReference>
<feature type="transmembrane region" description="Helical" evidence="8">
    <location>
        <begin position="1178"/>
        <end position="1202"/>
    </location>
</feature>
<reference evidence="10 11" key="1">
    <citation type="submission" date="2019-06" db="EMBL/GenBank/DDBJ databases">
        <title>A chromosomal-level reference genome of Carpinus fangiana (Coryloideae, Betulaceae).</title>
        <authorList>
            <person name="Yang X."/>
            <person name="Wang Z."/>
            <person name="Zhang L."/>
            <person name="Hao G."/>
            <person name="Liu J."/>
            <person name="Yang Y."/>
        </authorList>
    </citation>
    <scope>NUCLEOTIDE SEQUENCE [LARGE SCALE GENOMIC DNA]</scope>
    <source>
        <strain evidence="10">Cfa_2016G</strain>
        <tissue evidence="10">Leaf</tissue>
    </source>
</reference>
<organism evidence="10 11">
    <name type="scientific">Carpinus fangiana</name>
    <dbReference type="NCBI Taxonomy" id="176857"/>
    <lineage>
        <taxon>Eukaryota</taxon>
        <taxon>Viridiplantae</taxon>
        <taxon>Streptophyta</taxon>
        <taxon>Embryophyta</taxon>
        <taxon>Tracheophyta</taxon>
        <taxon>Spermatophyta</taxon>
        <taxon>Magnoliopsida</taxon>
        <taxon>eudicotyledons</taxon>
        <taxon>Gunneridae</taxon>
        <taxon>Pentapetalae</taxon>
        <taxon>rosids</taxon>
        <taxon>fabids</taxon>
        <taxon>Fagales</taxon>
        <taxon>Betulaceae</taxon>
        <taxon>Carpinus</taxon>
    </lineage>
</organism>
<accession>A0A5N6KSV5</accession>
<evidence type="ECO:0000256" key="4">
    <source>
        <dbReference type="ARBA" id="ARBA00022692"/>
    </source>
</evidence>
<feature type="region of interest" description="Disordered" evidence="7">
    <location>
        <begin position="733"/>
        <end position="752"/>
    </location>
</feature>
<feature type="transmembrane region" description="Helical" evidence="8">
    <location>
        <begin position="1235"/>
        <end position="1252"/>
    </location>
</feature>
<keyword evidence="6 8" id="KW-0472">Membrane</keyword>
<dbReference type="PANTHER" id="PTHR11453">
    <property type="entry name" value="ANION EXCHANGE PROTEIN"/>
    <property type="match status" value="1"/>
</dbReference>
<dbReference type="PANTHER" id="PTHR11453:SF82">
    <property type="entry name" value="BORON TRANSPORTER 1"/>
    <property type="match status" value="1"/>
</dbReference>
<dbReference type="GO" id="GO:0005869">
    <property type="term" value="C:dynactin complex"/>
    <property type="evidence" value="ECO:0007669"/>
    <property type="project" value="InterPro"/>
</dbReference>
<feature type="transmembrane region" description="Helical" evidence="8">
    <location>
        <begin position="849"/>
        <end position="875"/>
    </location>
</feature>
<dbReference type="InterPro" id="IPR008603">
    <property type="entry name" value="DCTN4"/>
</dbReference>
<dbReference type="GO" id="GO:0050801">
    <property type="term" value="P:monoatomic ion homeostasis"/>
    <property type="evidence" value="ECO:0007669"/>
    <property type="project" value="TreeGrafter"/>
</dbReference>
<feature type="transmembrane region" description="Helical" evidence="8">
    <location>
        <begin position="962"/>
        <end position="987"/>
    </location>
</feature>
<feature type="region of interest" description="Disordered" evidence="7">
    <location>
        <begin position="1407"/>
        <end position="1427"/>
    </location>
</feature>
<feature type="compositionally biased region" description="Basic and acidic residues" evidence="7">
    <location>
        <begin position="647"/>
        <end position="657"/>
    </location>
</feature>
<dbReference type="GO" id="GO:0005452">
    <property type="term" value="F:solute:inorganic anion antiporter activity"/>
    <property type="evidence" value="ECO:0007669"/>
    <property type="project" value="InterPro"/>
</dbReference>
<dbReference type="GO" id="GO:0005886">
    <property type="term" value="C:plasma membrane"/>
    <property type="evidence" value="ECO:0007669"/>
    <property type="project" value="TreeGrafter"/>
</dbReference>
<comment type="similarity">
    <text evidence="2">Belongs to the anion exchanger (TC 2.A.31.3) family.</text>
</comment>
<feature type="region of interest" description="Disordered" evidence="7">
    <location>
        <begin position="15"/>
        <end position="42"/>
    </location>
</feature>
<feature type="transmembrane region" description="Helical" evidence="8">
    <location>
        <begin position="999"/>
        <end position="1019"/>
    </location>
</feature>
<dbReference type="Pfam" id="PF05502">
    <property type="entry name" value="Dynactin_p62"/>
    <property type="match status" value="1"/>
</dbReference>
<evidence type="ECO:0000256" key="5">
    <source>
        <dbReference type="ARBA" id="ARBA00022989"/>
    </source>
</evidence>
<comment type="caution">
    <text evidence="10">The sequence shown here is derived from an EMBL/GenBank/DDBJ whole genome shotgun (WGS) entry which is preliminary data.</text>
</comment>
<feature type="domain" description="Bicarbonate transporter-like transmembrane" evidence="9">
    <location>
        <begin position="962"/>
        <end position="1290"/>
    </location>
</feature>
<evidence type="ECO:0000259" key="9">
    <source>
        <dbReference type="Pfam" id="PF00955"/>
    </source>
</evidence>
<feature type="region of interest" description="Disordered" evidence="7">
    <location>
        <begin position="1319"/>
        <end position="1349"/>
    </location>
</feature>
<gene>
    <name evidence="10" type="ORF">FH972_022658</name>
</gene>
<feature type="transmembrane region" description="Helical" evidence="8">
    <location>
        <begin position="1046"/>
        <end position="1067"/>
    </location>
</feature>
<feature type="compositionally biased region" description="Polar residues" evidence="7">
    <location>
        <begin position="739"/>
        <end position="752"/>
    </location>
</feature>
<dbReference type="InterPro" id="IPR003020">
    <property type="entry name" value="HCO3_transpt_euk"/>
</dbReference>
<feature type="region of interest" description="Disordered" evidence="7">
    <location>
        <begin position="1536"/>
        <end position="1556"/>
    </location>
</feature>
<feature type="region of interest" description="Disordered" evidence="7">
    <location>
        <begin position="644"/>
        <end position="665"/>
    </location>
</feature>
<sequence>MASATPYTYYSCPCSESPTTDTGPLDATTAENEEDQTLNPYNPRSDYSLYPLDHLLFCIECHELRCPKCYYEEVIYYYCPSCLLETPTATVKGETNRCTRSCSQCPLCFATLALQSYPDPNASRADSSNPATKDGPFILSCPYCAWSSLDVGITLEKSININGQLKKLYSRQYDAATSSEEWPASPGDPVKSRLVQETSADSVFNDGPSDTARRPSLADGDVQATLHDPFASLAGFYRSQLAETTPSGPFGLSSAYGLDSPSQLSRLLSTFGVGSVKKQRGKLPVMREALLPAEGLRALTLNDQPSSLAASNGELAHTNPSLNEVDDKTIMSALSHESRLSLTQLTAQQLHPSADPLTTTTTANLKPLPTLLRAKRAKRCRTCRNNLLRPEEKRQSTRYKIRLLALNYIPRLSCKPLSSATTPASLLATLGSLDQETPTLTKGIPNHFLLHFRNPLYESCRITLATPQSQNPTSLPGAPCSVKVTILCPQFEVGATTDAWNEALDGAAVDPKRESLKGSAAVAGGTAGIEEGKERVPEAGKIWAKGRNWTSVVLEVVPSSTAAKSEMQGEAKIEIPLFVRMEYEADEVAVGGKGLGDSVGSNEGRVAAPGEKGASVKKGKVKRELAYWCVVGVDRLGARYSSTGQDMEAHMSPEKSRAVSSNPRPMNCPKSKASCALWGCTFPSLCRTCFALIGRVCGVVETEATSLDRDNACYILELNIHDVMDRLRSIATPKERSPESSMDPSHNPSSDVLATKDLQTEEPLDRQSPQMSQRSKSKPPRWWRIYWGRGMWRDVKRRLPYYLSDFTDAWDYRVVPATVYMFFANILPALAFSLDMFDRTQMSYGVNEVLLASVLGAVVFALLGAQPLVIVGVTGPITVFNYTVYDLMVPRGTNYFAFMAIVGLWAMAMHWLLALSNSCNGLRAVTRFSCDTFGFYVALIYLQKGVQVLTRQFAGDAAAAGAYLSIMVALLVLMVAYGSGVIGASNLFQRYVRKFIEDYGTPLTIVFFTGFVHIGHMRAVPLETLPTSKAFFPTQDRPWLVDFWDISGSDVGIAIPFAMVLTILFWFDHNVSSLIAQGTEFPLRKPAGFHWDIFLLGVTTGVAGILGIPFPNGLIPQAPFHTNSLCVTKQVLVEDKGAVGGEKDKDTRMERVVDHVVEQRVSNLAQGLLTLGCMTGPLLIVVGLIPQGVLAGLFFVMGVQALEGNGITLKLVYLFSDSELTQKHPLRAVQQTSRIWLFVGLELFFFAAAFAVTQTVAAIGFPIILLLPIPFRAWVMPRMFKREELAAMDAPTASPFTMESVGGLHDDAELSTETVGRLKAEKGEDGSTSTGRQLDGALVEERTKRRADTGSQEECNVIAFGYRVVQQSIIVAAAAHVEEDHGAPRHTSMGTTTRQAHARTSSLDVQALRAQQKHASTHSTEPKRGAGVRPMRMFLRLTATCMDLVCTLQAQHLLERLRRALRVAKIDVRCSLGAKFSIRGAHFPGLSSYAGGHKLWGLHGAGAPSHTDKIDCRAHVVADGRRVEGHCGRQIAELAGAGPVTSTRQSRRQGQKQKEGLSVIRPGGAMQSLTGARVELARKSLPLGTQGGRASKAHRRRKRGSGVLQATSVASGWAILGACQVIGQEPARVVGRRRRGAKARILGRIAGI</sequence>
<evidence type="ECO:0000256" key="6">
    <source>
        <dbReference type="ARBA" id="ARBA00023136"/>
    </source>
</evidence>
<keyword evidence="3" id="KW-0926">Vacuole</keyword>
<evidence type="ECO:0000256" key="3">
    <source>
        <dbReference type="ARBA" id="ARBA00022554"/>
    </source>
</evidence>
<feature type="compositionally biased region" description="Basic and acidic residues" evidence="7">
    <location>
        <begin position="1339"/>
        <end position="1348"/>
    </location>
</feature>
<feature type="transmembrane region" description="Helical" evidence="8">
    <location>
        <begin position="925"/>
        <end position="942"/>
    </location>
</feature>
<feature type="compositionally biased region" description="Basic residues" evidence="7">
    <location>
        <begin position="1591"/>
        <end position="1600"/>
    </location>
</feature>
<dbReference type="InterPro" id="IPR011531">
    <property type="entry name" value="HCO3_transpt-like_TM_dom"/>
</dbReference>
<dbReference type="FunFam" id="1.10.287.570:FF:000003">
    <property type="entry name" value="Anion exchange family protein"/>
    <property type="match status" value="1"/>
</dbReference>
<feature type="transmembrane region" description="Helical" evidence="8">
    <location>
        <begin position="895"/>
        <end position="913"/>
    </location>
</feature>
<feature type="region of interest" description="Disordered" evidence="7">
    <location>
        <begin position="1583"/>
        <end position="1603"/>
    </location>
</feature>
<keyword evidence="5 8" id="KW-1133">Transmembrane helix</keyword>
<dbReference type="GO" id="GO:0006820">
    <property type="term" value="P:monoatomic anion transport"/>
    <property type="evidence" value="ECO:0007669"/>
    <property type="project" value="InterPro"/>
</dbReference>
<keyword evidence="11" id="KW-1185">Reference proteome</keyword>
<evidence type="ECO:0000256" key="1">
    <source>
        <dbReference type="ARBA" id="ARBA00004128"/>
    </source>
</evidence>
<feature type="transmembrane region" description="Helical" evidence="8">
    <location>
        <begin position="817"/>
        <end position="837"/>
    </location>
</feature>
<dbReference type="GO" id="GO:0080139">
    <property type="term" value="F:borate efflux transmembrane transporter activity"/>
    <property type="evidence" value="ECO:0007669"/>
    <property type="project" value="TreeGrafter"/>
</dbReference>
<comment type="subcellular location">
    <subcellularLocation>
        <location evidence="1">Vacuole membrane</location>
        <topology evidence="1">Multi-pass membrane protein</topology>
    </subcellularLocation>
</comment>
<dbReference type="GO" id="GO:0005774">
    <property type="term" value="C:vacuolar membrane"/>
    <property type="evidence" value="ECO:0007669"/>
    <property type="project" value="UniProtKB-SubCell"/>
</dbReference>
<evidence type="ECO:0000313" key="10">
    <source>
        <dbReference type="EMBL" id="KAB8343064.1"/>
    </source>
</evidence>
<evidence type="ECO:0000256" key="8">
    <source>
        <dbReference type="SAM" id="Phobius"/>
    </source>
</evidence>
<proteinExistence type="inferred from homology"/>
<feature type="domain" description="Bicarbonate transporter-like transmembrane" evidence="9">
    <location>
        <begin position="788"/>
        <end position="953"/>
    </location>
</feature>
<dbReference type="Proteomes" id="UP000327013">
    <property type="component" value="Unassembled WGS sequence"/>
</dbReference>
<evidence type="ECO:0000256" key="2">
    <source>
        <dbReference type="ARBA" id="ARBA00006262"/>
    </source>
</evidence>